<evidence type="ECO:0000256" key="5">
    <source>
        <dbReference type="ARBA" id="ARBA00022806"/>
    </source>
</evidence>
<dbReference type="InterPro" id="IPR027417">
    <property type="entry name" value="P-loop_NTPase"/>
</dbReference>
<dbReference type="OMA" id="FIARANR"/>
<feature type="domain" description="Chromo" evidence="10">
    <location>
        <begin position="1"/>
        <end position="52"/>
    </location>
</feature>
<dbReference type="eggNOG" id="KOG0384">
    <property type="taxonomic scope" value="Eukaryota"/>
</dbReference>
<evidence type="ECO:0000259" key="11">
    <source>
        <dbReference type="PROSITE" id="PS51192"/>
    </source>
</evidence>
<dbReference type="PROSITE" id="PS51192">
    <property type="entry name" value="HELICASE_ATP_BIND_1"/>
    <property type="match status" value="1"/>
</dbReference>
<keyword evidence="7" id="KW-0156">Chromatin regulator</keyword>
<dbReference type="GO" id="GO:0000785">
    <property type="term" value="C:chromatin"/>
    <property type="evidence" value="ECO:0000318"/>
    <property type="project" value="GO_Central"/>
</dbReference>
<dbReference type="STRING" id="81824.A9USJ6"/>
<comment type="subcellular location">
    <subcellularLocation>
        <location evidence="1">Nucleus</location>
    </subcellularLocation>
</comment>
<evidence type="ECO:0000256" key="7">
    <source>
        <dbReference type="ARBA" id="ARBA00022853"/>
    </source>
</evidence>
<keyword evidence="3" id="KW-0547">Nucleotide-binding</keyword>
<dbReference type="PROSITE" id="PS50013">
    <property type="entry name" value="CHROMO_2"/>
    <property type="match status" value="2"/>
</dbReference>
<evidence type="ECO:0000256" key="4">
    <source>
        <dbReference type="ARBA" id="ARBA00022801"/>
    </source>
</evidence>
<evidence type="ECO:0000259" key="10">
    <source>
        <dbReference type="PROSITE" id="PS50013"/>
    </source>
</evidence>
<dbReference type="FunFam" id="3.40.50.10810:FF:000005">
    <property type="entry name" value="Photoperiod-independent early flowering 1"/>
    <property type="match status" value="1"/>
</dbReference>
<dbReference type="GO" id="GO:0005634">
    <property type="term" value="C:nucleus"/>
    <property type="evidence" value="ECO:0000318"/>
    <property type="project" value="GO_Central"/>
</dbReference>
<dbReference type="InterPro" id="IPR016197">
    <property type="entry name" value="Chromo-like_dom_sf"/>
</dbReference>
<dbReference type="CDD" id="cd18659">
    <property type="entry name" value="CD2_tandem"/>
    <property type="match status" value="1"/>
</dbReference>
<dbReference type="InterPro" id="IPR000330">
    <property type="entry name" value="SNF2_N"/>
</dbReference>
<dbReference type="SUPFAM" id="SSF52540">
    <property type="entry name" value="P-loop containing nucleoside triphosphate hydrolases"/>
    <property type="match status" value="2"/>
</dbReference>
<dbReference type="GO" id="GO:0140658">
    <property type="term" value="F:ATP-dependent chromatin remodeler activity"/>
    <property type="evidence" value="ECO:0000318"/>
    <property type="project" value="GO_Central"/>
</dbReference>
<dbReference type="InterPro" id="IPR049730">
    <property type="entry name" value="SNF2/RAD54-like_C"/>
</dbReference>
<dbReference type="InterPro" id="IPR001650">
    <property type="entry name" value="Helicase_C-like"/>
</dbReference>
<protein>
    <submittedName>
        <fullName evidence="13">Uncharacterized protein</fullName>
    </submittedName>
</protein>
<gene>
    <name evidence="13" type="ORF">MONBRDRAFT_689</name>
</gene>
<dbReference type="PANTHER" id="PTHR45623:SF14">
    <property type="entry name" value="CHROMODOMAIN-HELICASE-DNA-BINDING PROTEIN 1"/>
    <property type="match status" value="1"/>
</dbReference>
<dbReference type="Pfam" id="PF00385">
    <property type="entry name" value="Chromo"/>
    <property type="match status" value="1"/>
</dbReference>
<keyword evidence="14" id="KW-1185">Reference proteome</keyword>
<evidence type="ECO:0000256" key="6">
    <source>
        <dbReference type="ARBA" id="ARBA00022840"/>
    </source>
</evidence>
<dbReference type="SUPFAM" id="SSF54160">
    <property type="entry name" value="Chromo domain-like"/>
    <property type="match status" value="2"/>
</dbReference>
<dbReference type="CDD" id="cd18793">
    <property type="entry name" value="SF2_C_SNF"/>
    <property type="match status" value="1"/>
</dbReference>
<dbReference type="InterPro" id="IPR014001">
    <property type="entry name" value="Helicase_ATP-bd"/>
</dbReference>
<dbReference type="Gene3D" id="3.40.50.10810">
    <property type="entry name" value="Tandem AAA-ATPase domain"/>
    <property type="match status" value="1"/>
</dbReference>
<dbReference type="EMBL" id="CH991544">
    <property type="protein sequence ID" value="EDQ91793.1"/>
    <property type="molecule type" value="Genomic_DNA"/>
</dbReference>
<dbReference type="GeneID" id="5888193"/>
<dbReference type="Pfam" id="PF00176">
    <property type="entry name" value="SNF2-rel_dom"/>
    <property type="match status" value="1"/>
</dbReference>
<dbReference type="InterPro" id="IPR000953">
    <property type="entry name" value="Chromo/chromo_shadow_dom"/>
</dbReference>
<keyword evidence="9" id="KW-0539">Nucleus</keyword>
<dbReference type="GO" id="GO:0042393">
    <property type="term" value="F:histone binding"/>
    <property type="evidence" value="ECO:0000318"/>
    <property type="project" value="GO_Central"/>
</dbReference>
<evidence type="ECO:0000313" key="14">
    <source>
        <dbReference type="Proteomes" id="UP000001357"/>
    </source>
</evidence>
<dbReference type="PROSITE" id="PS51194">
    <property type="entry name" value="HELICASE_CTER"/>
    <property type="match status" value="1"/>
</dbReference>
<organism evidence="13 14">
    <name type="scientific">Monosiga brevicollis</name>
    <name type="common">Choanoflagellate</name>
    <dbReference type="NCBI Taxonomy" id="81824"/>
    <lineage>
        <taxon>Eukaryota</taxon>
        <taxon>Choanoflagellata</taxon>
        <taxon>Craspedida</taxon>
        <taxon>Salpingoecidae</taxon>
        <taxon>Monosiga</taxon>
    </lineage>
</organism>
<dbReference type="SMART" id="SM00490">
    <property type="entry name" value="HELICc"/>
    <property type="match status" value="1"/>
</dbReference>
<evidence type="ECO:0000256" key="9">
    <source>
        <dbReference type="ARBA" id="ARBA00023242"/>
    </source>
</evidence>
<dbReference type="Pfam" id="PF00271">
    <property type="entry name" value="Helicase_C"/>
    <property type="match status" value="1"/>
</dbReference>
<dbReference type="GO" id="GO:0034728">
    <property type="term" value="P:nucleosome organization"/>
    <property type="evidence" value="ECO:0000318"/>
    <property type="project" value="GO_Central"/>
</dbReference>
<dbReference type="GO" id="GO:0004386">
    <property type="term" value="F:helicase activity"/>
    <property type="evidence" value="ECO:0007669"/>
    <property type="project" value="UniProtKB-KW"/>
</dbReference>
<sequence length="751" mass="87175">PSDILYCVKWIGWSHLENFWNTEEELRQLDIAGIRKLDNYIKQMHDINRRLSVMDNAMQEDYNIKRDEDLQIKARYKVVERVVDSKQGEQGTEYFCKWENLGYDQCTWELSSVVSVLYQQEIEDFIRRRNSQTLPNGRRPVREKFRRITEQPDWLRGTSLHLRDYQVDGVNWLAQAWHRETSVILADEMGLGKTIQSSTYLAYLFHSQLQYGPFLVVVPLSTMHAWVKELRRWAPQMEVVAYHGNRHNREQARVLEFDRKEGLQFNVLLTTFETVVSDVDVLSKYRWTSLLVDEAHRLKNEESALHVSLKQLQHDHRILITGTPLQNSMKELWALLSFIMPQAFPTWEVSLQDDLKREHSLGDHTRLKRLHDDLKPYLLRRVKKDVEKSLPAKVERILRVDLSSRQQQYYKTILTRNYTELRDIKKSKSSNLLNIVMELKKCCNHTNLIDDGLDNQGGPDPLTRLLRGSGKLILLDKLLTRLKESGHRVLIFSQMVVMLDVLAYYLALRQYQYQRLDGNTKHEQRKRAINHFNAEGSTDFAFLLSTRAGGLGVNLATADTVIIYDSDWNPQNDLQAQARAHRIGQTKQVNIYRLVSKSTVEEDILQRAKQKMVLDHLVIQRMDTTGSSLLPSQSAKSNRPTYSANELDAIMKFGAAELFKTGAGEEADNNLEALDLDAVLNNAETHDTDKAGNQNSELLSAFNTVDIATNEEELGQGDSWDDIIPEEERRRIEQEEEQARIQAMYLAPRNR</sequence>
<feature type="non-terminal residue" evidence="13">
    <location>
        <position position="1"/>
    </location>
</feature>
<proteinExistence type="predicted"/>
<feature type="domain" description="Chromo" evidence="10">
    <location>
        <begin position="77"/>
        <end position="137"/>
    </location>
</feature>
<dbReference type="Proteomes" id="UP000001357">
    <property type="component" value="Unassembled WGS sequence"/>
</dbReference>
<keyword evidence="6" id="KW-0067">ATP-binding</keyword>
<accession>A9USJ6</accession>
<feature type="domain" description="Helicase ATP-binding" evidence="11">
    <location>
        <begin position="174"/>
        <end position="342"/>
    </location>
</feature>
<dbReference type="RefSeq" id="XP_001743079.1">
    <property type="nucleotide sequence ID" value="XM_001743027.1"/>
</dbReference>
<keyword evidence="8" id="KW-0238">DNA-binding</keyword>
<dbReference type="PANTHER" id="PTHR45623">
    <property type="entry name" value="CHROMODOMAIN-HELICASE-DNA-BINDING PROTEIN 3-RELATED-RELATED"/>
    <property type="match status" value="1"/>
</dbReference>
<dbReference type="Gene3D" id="3.40.50.300">
    <property type="entry name" value="P-loop containing nucleotide triphosphate hydrolases"/>
    <property type="match status" value="1"/>
</dbReference>
<dbReference type="GO" id="GO:0003682">
    <property type="term" value="F:chromatin binding"/>
    <property type="evidence" value="ECO:0000318"/>
    <property type="project" value="GO_Central"/>
</dbReference>
<dbReference type="InParanoid" id="A9USJ6"/>
<dbReference type="KEGG" id="mbr:MONBRDRAFT_689"/>
<dbReference type="InterPro" id="IPR023780">
    <property type="entry name" value="Chromo_domain"/>
</dbReference>
<dbReference type="GO" id="GO:0003677">
    <property type="term" value="F:DNA binding"/>
    <property type="evidence" value="ECO:0000318"/>
    <property type="project" value="GO_Central"/>
</dbReference>
<evidence type="ECO:0000259" key="12">
    <source>
        <dbReference type="PROSITE" id="PS51194"/>
    </source>
</evidence>
<dbReference type="GO" id="GO:0016887">
    <property type="term" value="F:ATP hydrolysis activity"/>
    <property type="evidence" value="ECO:0000318"/>
    <property type="project" value="GO_Central"/>
</dbReference>
<dbReference type="GO" id="GO:0005524">
    <property type="term" value="F:ATP binding"/>
    <property type="evidence" value="ECO:0007669"/>
    <property type="project" value="UniProtKB-KW"/>
</dbReference>
<evidence type="ECO:0000256" key="8">
    <source>
        <dbReference type="ARBA" id="ARBA00023125"/>
    </source>
</evidence>
<evidence type="ECO:0000256" key="1">
    <source>
        <dbReference type="ARBA" id="ARBA00004123"/>
    </source>
</evidence>
<keyword evidence="4" id="KW-0378">Hydrolase</keyword>
<evidence type="ECO:0000256" key="2">
    <source>
        <dbReference type="ARBA" id="ARBA00022737"/>
    </source>
</evidence>
<feature type="non-terminal residue" evidence="13">
    <location>
        <position position="751"/>
    </location>
</feature>
<dbReference type="SMART" id="SM00487">
    <property type="entry name" value="DEXDc"/>
    <property type="match status" value="1"/>
</dbReference>
<evidence type="ECO:0000256" key="3">
    <source>
        <dbReference type="ARBA" id="ARBA00022741"/>
    </source>
</evidence>
<feature type="domain" description="Helicase C-terminal" evidence="12">
    <location>
        <begin position="474"/>
        <end position="625"/>
    </location>
</feature>
<reference evidence="13 14" key="1">
    <citation type="journal article" date="2008" name="Nature">
        <title>The genome of the choanoflagellate Monosiga brevicollis and the origin of metazoans.</title>
        <authorList>
            <consortium name="JGI Sequencing"/>
            <person name="King N."/>
            <person name="Westbrook M.J."/>
            <person name="Young S.L."/>
            <person name="Kuo A."/>
            <person name="Abedin M."/>
            <person name="Chapman J."/>
            <person name="Fairclough S."/>
            <person name="Hellsten U."/>
            <person name="Isogai Y."/>
            <person name="Letunic I."/>
            <person name="Marr M."/>
            <person name="Pincus D."/>
            <person name="Putnam N."/>
            <person name="Rokas A."/>
            <person name="Wright K.J."/>
            <person name="Zuzow R."/>
            <person name="Dirks W."/>
            <person name="Good M."/>
            <person name="Goodstein D."/>
            <person name="Lemons D."/>
            <person name="Li W."/>
            <person name="Lyons J.B."/>
            <person name="Morris A."/>
            <person name="Nichols S."/>
            <person name="Richter D.J."/>
            <person name="Salamov A."/>
            <person name="Bork P."/>
            <person name="Lim W.A."/>
            <person name="Manning G."/>
            <person name="Miller W.T."/>
            <person name="McGinnis W."/>
            <person name="Shapiro H."/>
            <person name="Tjian R."/>
            <person name="Grigoriev I.V."/>
            <person name="Rokhsar D."/>
        </authorList>
    </citation>
    <scope>NUCLEOTIDE SEQUENCE [LARGE SCALE GENOMIC DNA]</scope>
    <source>
        <strain evidence="14">MX1 / ATCC 50154</strain>
    </source>
</reference>
<name>A9USJ6_MONBE</name>
<keyword evidence="2" id="KW-0677">Repeat</keyword>
<dbReference type="InterPro" id="IPR038718">
    <property type="entry name" value="SNF2-like_sf"/>
</dbReference>
<dbReference type="AlphaFoldDB" id="A9USJ6"/>
<dbReference type="SMART" id="SM00298">
    <property type="entry name" value="CHROMO"/>
    <property type="match status" value="1"/>
</dbReference>
<evidence type="ECO:0000313" key="13">
    <source>
        <dbReference type="EMBL" id="EDQ91793.1"/>
    </source>
</evidence>
<dbReference type="Gene3D" id="2.40.50.40">
    <property type="match status" value="2"/>
</dbReference>
<keyword evidence="5" id="KW-0347">Helicase</keyword>